<feature type="non-terminal residue" evidence="2">
    <location>
        <position position="319"/>
    </location>
</feature>
<organism evidence="2">
    <name type="scientific">uncultured Rubrobacteraceae bacterium</name>
    <dbReference type="NCBI Taxonomy" id="349277"/>
    <lineage>
        <taxon>Bacteria</taxon>
        <taxon>Bacillati</taxon>
        <taxon>Actinomycetota</taxon>
        <taxon>Rubrobacteria</taxon>
        <taxon>Rubrobacterales</taxon>
        <taxon>Rubrobacteraceae</taxon>
        <taxon>environmental samples</taxon>
    </lineage>
</organism>
<feature type="compositionally biased region" description="Basic residues" evidence="1">
    <location>
        <begin position="174"/>
        <end position="190"/>
    </location>
</feature>
<dbReference type="AlphaFoldDB" id="A0A6J4S1G2"/>
<dbReference type="EMBL" id="CADCVH010000130">
    <property type="protein sequence ID" value="CAA9482850.1"/>
    <property type="molecule type" value="Genomic_DNA"/>
</dbReference>
<proteinExistence type="predicted"/>
<feature type="compositionally biased region" description="Basic residues" evidence="1">
    <location>
        <begin position="255"/>
        <end position="279"/>
    </location>
</feature>
<protein>
    <submittedName>
        <fullName evidence="2">Endo-type 6-aminohexanoate oligomer hydrolase</fullName>
    </submittedName>
</protein>
<gene>
    <name evidence="2" type="ORF">AVDCRST_MAG02-4790</name>
</gene>
<reference evidence="2" key="1">
    <citation type="submission" date="2020-02" db="EMBL/GenBank/DDBJ databases">
        <authorList>
            <person name="Meier V. D."/>
        </authorList>
    </citation>
    <scope>NUCLEOTIDE SEQUENCE</scope>
    <source>
        <strain evidence="2">AVDCRST_MAG02</strain>
    </source>
</reference>
<feature type="compositionally biased region" description="Basic and acidic residues" evidence="1">
    <location>
        <begin position="280"/>
        <end position="297"/>
    </location>
</feature>
<feature type="compositionally biased region" description="Basic residues" evidence="1">
    <location>
        <begin position="1"/>
        <end position="25"/>
    </location>
</feature>
<feature type="compositionally biased region" description="Basic residues" evidence="1">
    <location>
        <begin position="72"/>
        <end position="110"/>
    </location>
</feature>
<evidence type="ECO:0000256" key="1">
    <source>
        <dbReference type="SAM" id="MobiDB-lite"/>
    </source>
</evidence>
<feature type="compositionally biased region" description="Basic and acidic residues" evidence="1">
    <location>
        <begin position="226"/>
        <end position="238"/>
    </location>
</feature>
<feature type="non-terminal residue" evidence="2">
    <location>
        <position position="1"/>
    </location>
</feature>
<accession>A0A6J4S1G2</accession>
<feature type="compositionally biased region" description="Basic residues" evidence="1">
    <location>
        <begin position="31"/>
        <end position="40"/>
    </location>
</feature>
<feature type="region of interest" description="Disordered" evidence="1">
    <location>
        <begin position="1"/>
        <end position="319"/>
    </location>
</feature>
<keyword evidence="2" id="KW-0378">Hydrolase</keyword>
<feature type="compositionally biased region" description="Basic and acidic residues" evidence="1">
    <location>
        <begin position="146"/>
        <end position="164"/>
    </location>
</feature>
<name>A0A6J4S1G2_9ACTN</name>
<evidence type="ECO:0000313" key="2">
    <source>
        <dbReference type="EMBL" id="CAA9482850.1"/>
    </source>
</evidence>
<sequence>AGQPVRRARRARGTRNRPRGAHRVHGGSLRRPGRRRRGRGRAWLLPRHPGDGPPRSRRGHQGHPRPAADRRQRLRPGRRGRRRPFPGRGGRRPGRRRRPHPARLRGRPLRPRGGEPGRPSRRRDGLRGRVLCQEWDLQAGKRRGRDRRERREGARHGACDEGRRRERVRGSGRWPRRRGPGRRQRLRGRAGSRDEPDPRGPPPGGRQAGRHGVPATAGGLPAPVGGEHDPGRRGDQRPPEQTAGGKGRPDGPRWARPRRSPGPHHRGRGRRLRRVRGRNRGRDGYRGGLGRTRDAAGHRAGRARGGRAGGDPRGPRRRV</sequence>
<dbReference type="GO" id="GO:0016787">
    <property type="term" value="F:hydrolase activity"/>
    <property type="evidence" value="ECO:0007669"/>
    <property type="project" value="UniProtKB-KW"/>
</dbReference>